<organism evidence="3 4">
    <name type="scientific">Vireo altiloquus</name>
    <name type="common">Black-whiskered vireo</name>
    <name type="synonym">Muscicapa altiloqua</name>
    <dbReference type="NCBI Taxonomy" id="34956"/>
    <lineage>
        <taxon>Eukaryota</taxon>
        <taxon>Metazoa</taxon>
        <taxon>Chordata</taxon>
        <taxon>Craniata</taxon>
        <taxon>Vertebrata</taxon>
        <taxon>Euteleostomi</taxon>
        <taxon>Archelosauria</taxon>
        <taxon>Archosauria</taxon>
        <taxon>Dinosauria</taxon>
        <taxon>Saurischia</taxon>
        <taxon>Theropoda</taxon>
        <taxon>Coelurosauria</taxon>
        <taxon>Aves</taxon>
        <taxon>Neognathae</taxon>
        <taxon>Neoaves</taxon>
        <taxon>Telluraves</taxon>
        <taxon>Australaves</taxon>
        <taxon>Passeriformes</taxon>
        <taxon>Corvoidea</taxon>
        <taxon>Vireonidae</taxon>
        <taxon>Vireoninae</taxon>
        <taxon>Vireo</taxon>
    </lineage>
</organism>
<sequence length="94" mass="11156">PELCPAHTEVFQELLKDECHFINGTENVRFVQRQIYNREQYLMFDSDVGNFVGDTPYGEKLARCANSKPEYYRSVVDWFCRVSYELYAPFSVER</sequence>
<proteinExistence type="predicted"/>
<comment type="caution">
    <text evidence="3">The sequence shown here is derived from an EMBL/GenBank/DDBJ whole genome shotgun (WGS) entry which is preliminary data.</text>
</comment>
<dbReference type="InterPro" id="IPR000353">
    <property type="entry name" value="MHC_II_b_N"/>
</dbReference>
<evidence type="ECO:0000313" key="4">
    <source>
        <dbReference type="Proteomes" id="UP000589495"/>
    </source>
</evidence>
<feature type="non-terminal residue" evidence="3">
    <location>
        <position position="1"/>
    </location>
</feature>
<dbReference type="InterPro" id="IPR011162">
    <property type="entry name" value="MHC_I/II-like_Ag-recog"/>
</dbReference>
<dbReference type="Proteomes" id="UP000589495">
    <property type="component" value="Unassembled WGS sequence"/>
</dbReference>
<dbReference type="SUPFAM" id="SSF54452">
    <property type="entry name" value="MHC antigen-recognition domain"/>
    <property type="match status" value="1"/>
</dbReference>
<reference evidence="3 4" key="1">
    <citation type="submission" date="2019-09" db="EMBL/GenBank/DDBJ databases">
        <title>Bird 10,000 Genomes (B10K) Project - Family phase.</title>
        <authorList>
            <person name="Zhang G."/>
        </authorList>
    </citation>
    <scope>NUCLEOTIDE SEQUENCE [LARGE SCALE GENOMIC DNA]</scope>
    <source>
        <strain evidence="3">B10K-DU-001-22</strain>
        <tissue evidence="3">Muscle</tissue>
    </source>
</reference>
<dbReference type="AlphaFoldDB" id="A0A7K5LTU4"/>
<evidence type="ECO:0000313" key="3">
    <source>
        <dbReference type="EMBL" id="NWT21641.1"/>
    </source>
</evidence>
<feature type="domain" description="MHC class II beta chain N-terminal" evidence="2">
    <location>
        <begin position="17"/>
        <end position="88"/>
    </location>
</feature>
<evidence type="ECO:0000256" key="1">
    <source>
        <dbReference type="ARBA" id="ARBA00023180"/>
    </source>
</evidence>
<accession>A0A7K5LTU4</accession>
<evidence type="ECO:0000259" key="2">
    <source>
        <dbReference type="SMART" id="SM00921"/>
    </source>
</evidence>
<dbReference type="GO" id="GO:0019882">
    <property type="term" value="P:antigen processing and presentation"/>
    <property type="evidence" value="ECO:0007669"/>
    <property type="project" value="InterPro"/>
</dbReference>
<feature type="non-terminal residue" evidence="3">
    <location>
        <position position="94"/>
    </location>
</feature>
<dbReference type="GO" id="GO:0006955">
    <property type="term" value="P:immune response"/>
    <property type="evidence" value="ECO:0007669"/>
    <property type="project" value="InterPro"/>
</dbReference>
<dbReference type="EMBL" id="VZRF01016169">
    <property type="protein sequence ID" value="NWT21641.1"/>
    <property type="molecule type" value="Genomic_DNA"/>
</dbReference>
<keyword evidence="1" id="KW-0325">Glycoprotein</keyword>
<protein>
    <submittedName>
        <fullName evidence="3">HB2L protein</fullName>
    </submittedName>
</protein>
<name>A0A7K5LTU4_VIRAL</name>
<keyword evidence="4" id="KW-1185">Reference proteome</keyword>
<dbReference type="Pfam" id="PF00969">
    <property type="entry name" value="MHC_II_beta"/>
    <property type="match status" value="1"/>
</dbReference>
<dbReference type="Gene3D" id="3.10.320.10">
    <property type="entry name" value="Class II Histocompatibility Antigen, M Beta Chain, Chain B, domain 1"/>
    <property type="match status" value="1"/>
</dbReference>
<dbReference type="SMART" id="SM00921">
    <property type="entry name" value="MHC_II_beta"/>
    <property type="match status" value="1"/>
</dbReference>
<dbReference type="GO" id="GO:0042613">
    <property type="term" value="C:MHC class II protein complex"/>
    <property type="evidence" value="ECO:0007669"/>
    <property type="project" value="InterPro"/>
</dbReference>
<gene>
    <name evidence="3" type="primary">Hb2l_7</name>
    <name evidence="3" type="ORF">VIRALT_R16121</name>
</gene>
<dbReference type="InterPro" id="IPR014745">
    <property type="entry name" value="MHC_II_a/b_N"/>
</dbReference>